<evidence type="ECO:0000313" key="2">
    <source>
        <dbReference type="Proteomes" id="UP000002439"/>
    </source>
</evidence>
<sequence length="83" mass="9554">MQTISEKPDIFDIFVVIPREVTPVALEKLRKSIQHEVDAVLREVGTPRELKWIIKLDVKIPHFSLNMPLRLDVGGRAITINIR</sequence>
<dbReference type="EMBL" id="AE009441">
    <property type="protein sequence ID" value="AAL62771.1"/>
    <property type="molecule type" value="Genomic_DNA"/>
</dbReference>
<dbReference type="PATRIC" id="fig|178306.9.peg.307"/>
<evidence type="ECO:0000313" key="1">
    <source>
        <dbReference type="EMBL" id="AAL62771.1"/>
    </source>
</evidence>
<dbReference type="EnsemblBacteria" id="AAL62771">
    <property type="protein sequence ID" value="AAL62771"/>
    <property type="gene ID" value="PAE0410"/>
</dbReference>
<dbReference type="Proteomes" id="UP000002439">
    <property type="component" value="Chromosome"/>
</dbReference>
<dbReference type="AlphaFoldDB" id="Q8ZZ70"/>
<dbReference type="InParanoid" id="Q8ZZ70"/>
<reference evidence="1 2" key="1">
    <citation type="journal article" date="2002" name="Proc. Natl. Acad. Sci. U.S.A.">
        <title>Genome sequence of the hyperthermophilic crenarchaeon Pyrobaculum aerophilum.</title>
        <authorList>
            <person name="Fitz-Gibbon S.T."/>
            <person name="Ladner H."/>
            <person name="Kim U.J."/>
            <person name="Stetter K.O."/>
            <person name="Simon M.I."/>
            <person name="Miller J.H."/>
        </authorList>
    </citation>
    <scope>NUCLEOTIDE SEQUENCE [LARGE SCALE GENOMIC DNA]</scope>
    <source>
        <strain evidence="2">ATCC 51768 / DSM 7523 / JCM 9630 / CIP 104966 / NBRC 100827 / IM2</strain>
    </source>
</reference>
<accession>Q8ZZ70</accession>
<organism evidence="1 2">
    <name type="scientific">Pyrobaculum aerophilum (strain ATCC 51768 / DSM 7523 / JCM 9630 / CIP 104966 / NBRC 100827 / IM2)</name>
    <dbReference type="NCBI Taxonomy" id="178306"/>
    <lineage>
        <taxon>Archaea</taxon>
        <taxon>Thermoproteota</taxon>
        <taxon>Thermoprotei</taxon>
        <taxon>Thermoproteales</taxon>
        <taxon>Thermoproteaceae</taxon>
        <taxon>Pyrobaculum</taxon>
    </lineage>
</organism>
<protein>
    <submittedName>
        <fullName evidence="1">Uncharacterized protein</fullName>
    </submittedName>
</protein>
<dbReference type="KEGG" id="pai:PAE0410"/>
<keyword evidence="2" id="KW-1185">Reference proteome</keyword>
<proteinExistence type="predicted"/>
<gene>
    <name evidence="1" type="ordered locus">PAE0410</name>
</gene>
<dbReference type="STRING" id="178306.PAE0410"/>
<dbReference type="HOGENOM" id="CLU_2534803_0_0_2"/>
<name>Q8ZZ70_PYRAE</name>